<dbReference type="AlphaFoldDB" id="A0AA88XN08"/>
<dbReference type="InterPro" id="IPR004046">
    <property type="entry name" value="GST_C"/>
</dbReference>
<evidence type="ECO:0000256" key="3">
    <source>
        <dbReference type="ARBA" id="ARBA00012203"/>
    </source>
</evidence>
<dbReference type="PANTHER" id="PTHR12782:SF5">
    <property type="entry name" value="PROSTAGLANDIN E SYNTHASE 2"/>
    <property type="match status" value="1"/>
</dbReference>
<dbReference type="Pfam" id="PF13417">
    <property type="entry name" value="GST_N_3"/>
    <property type="match status" value="1"/>
</dbReference>
<dbReference type="InterPro" id="IPR004045">
    <property type="entry name" value="Glutathione_S-Trfase_N"/>
</dbReference>
<dbReference type="SUPFAM" id="SSF52833">
    <property type="entry name" value="Thioredoxin-like"/>
    <property type="match status" value="1"/>
</dbReference>
<dbReference type="GO" id="GO:0012505">
    <property type="term" value="C:endomembrane system"/>
    <property type="evidence" value="ECO:0007669"/>
    <property type="project" value="UniProtKB-SubCell"/>
</dbReference>
<evidence type="ECO:0000313" key="20">
    <source>
        <dbReference type="EMBL" id="KAK3087279.1"/>
    </source>
</evidence>
<dbReference type="PANTHER" id="PTHR12782">
    <property type="entry name" value="MICROSOMAL PROSTAGLANDIN E SYNTHASE-2"/>
    <property type="match status" value="1"/>
</dbReference>
<dbReference type="InterPro" id="IPR036282">
    <property type="entry name" value="Glutathione-S-Trfase_C_sf"/>
</dbReference>
<keyword evidence="8" id="KW-0812">Transmembrane</keyword>
<feature type="domain" description="GST N-terminal" evidence="19">
    <location>
        <begin position="6"/>
        <end position="88"/>
    </location>
</feature>
<accession>A0AA88XN08</accession>
<dbReference type="SFLD" id="SFLDG01182">
    <property type="entry name" value="Prostaglandin_E_synthase_like"/>
    <property type="match status" value="1"/>
</dbReference>
<evidence type="ECO:0000256" key="17">
    <source>
        <dbReference type="ARBA" id="ARBA00031041"/>
    </source>
</evidence>
<keyword evidence="12" id="KW-0472">Membrane</keyword>
<evidence type="ECO:0000256" key="1">
    <source>
        <dbReference type="ARBA" id="ARBA00004702"/>
    </source>
</evidence>
<evidence type="ECO:0000256" key="12">
    <source>
        <dbReference type="ARBA" id="ARBA00023136"/>
    </source>
</evidence>
<keyword evidence="9" id="KW-0276">Fatty acid metabolism</keyword>
<dbReference type="SFLD" id="SFLDS00019">
    <property type="entry name" value="Glutathione_Transferase_(cytos"/>
    <property type="match status" value="1"/>
</dbReference>
<dbReference type="SUPFAM" id="SSF47616">
    <property type="entry name" value="GST C-terminal domain-like"/>
    <property type="match status" value="1"/>
</dbReference>
<dbReference type="PROSITE" id="PS50404">
    <property type="entry name" value="GST_NTER"/>
    <property type="match status" value="1"/>
</dbReference>
<name>A0AA88XN08_PINIB</name>
<dbReference type="Gene3D" id="3.40.30.10">
    <property type="entry name" value="Glutaredoxin"/>
    <property type="match status" value="1"/>
</dbReference>
<comment type="caution">
    <text evidence="20">The sequence shown here is derived from an EMBL/GenBank/DDBJ whole genome shotgun (WGS) entry which is preliminary data.</text>
</comment>
<dbReference type="InterPro" id="IPR011767">
    <property type="entry name" value="GLR_AS"/>
</dbReference>
<evidence type="ECO:0000256" key="2">
    <source>
        <dbReference type="ARBA" id="ARBA00007409"/>
    </source>
</evidence>
<keyword evidence="13" id="KW-0275">Fatty acid biosynthesis</keyword>
<comment type="pathway">
    <text evidence="1">Lipid metabolism; prostaglandin biosynthesis.</text>
</comment>
<evidence type="ECO:0000256" key="15">
    <source>
        <dbReference type="ARBA" id="ARBA00023930"/>
    </source>
</evidence>
<dbReference type="PROSITE" id="PS51354">
    <property type="entry name" value="GLUTAREDOXIN_2"/>
    <property type="match status" value="1"/>
</dbReference>
<evidence type="ECO:0000256" key="10">
    <source>
        <dbReference type="ARBA" id="ARBA00022989"/>
    </source>
</evidence>
<evidence type="ECO:0000256" key="4">
    <source>
        <dbReference type="ARBA" id="ARBA00019474"/>
    </source>
</evidence>
<sequence length="292" mass="34103">EDGLGVKLTLFQFVTCPFCCKVRAMLDYHGINYNVVEVNSVTRKETKWTDYTKVPILVCDGVGSKGFLQLNDSSLIMSILESYIFDRSVSLETFYSFYPGVTSKTRKKTTFDYPNRYFIMYQENVFDNRTPDQRKEERMWRKWVDDKFVHTISPNVYRTLRESYTTFQWFSKAGEWESIFDNVSRMVVIYSGALVMYFIGRRLKKKYQLREDVRASLYDHCDVFVKGLKGKDFIGGDKPNLADLSMYGVLTSIEGTEAFKDMIDNCKIGPWFERTKKAVLNHEGASRFVQKS</sequence>
<evidence type="ECO:0000256" key="8">
    <source>
        <dbReference type="ARBA" id="ARBA00022692"/>
    </source>
</evidence>
<evidence type="ECO:0000259" key="19">
    <source>
        <dbReference type="PROSITE" id="PS50404"/>
    </source>
</evidence>
<evidence type="ECO:0000256" key="7">
    <source>
        <dbReference type="ARBA" id="ARBA00022585"/>
    </source>
</evidence>
<dbReference type="GO" id="GO:0001516">
    <property type="term" value="P:prostaglandin biosynthetic process"/>
    <property type="evidence" value="ECO:0007669"/>
    <property type="project" value="UniProtKB-KW"/>
</dbReference>
<protein>
    <recommendedName>
        <fullName evidence="4">Prostaglandin E synthase 2</fullName>
        <ecNumber evidence="3">5.3.99.3</ecNumber>
    </recommendedName>
    <alternativeName>
        <fullName evidence="17">Microsomal prostaglandin E synthase 2</fullName>
    </alternativeName>
</protein>
<evidence type="ECO:0000256" key="11">
    <source>
        <dbReference type="ARBA" id="ARBA00023098"/>
    </source>
</evidence>
<dbReference type="Gene3D" id="1.20.1050.10">
    <property type="match status" value="1"/>
</dbReference>
<comment type="subcellular location">
    <subcellularLocation>
        <location evidence="18">Endomembrane system</location>
        <topology evidence="18">Single-pass membrane protein</topology>
    </subcellularLocation>
</comment>
<dbReference type="Gene3D" id="6.20.200.30">
    <property type="match status" value="1"/>
</dbReference>
<comment type="catalytic activity">
    <reaction evidence="16">
        <text>prostaglandin H2 = prostaglandin E2</text>
        <dbReference type="Rhea" id="RHEA:12893"/>
        <dbReference type="ChEBI" id="CHEBI:57405"/>
        <dbReference type="ChEBI" id="CHEBI:606564"/>
        <dbReference type="EC" id="5.3.99.3"/>
    </reaction>
    <physiologicalReaction direction="left-to-right" evidence="16">
        <dbReference type="Rhea" id="RHEA:12894"/>
    </physiologicalReaction>
</comment>
<dbReference type="SFLD" id="SFLDG01203">
    <property type="entry name" value="Prostaglandin_E_synthase_like1"/>
    <property type="match status" value="1"/>
</dbReference>
<evidence type="ECO:0000256" key="14">
    <source>
        <dbReference type="ARBA" id="ARBA00023235"/>
    </source>
</evidence>
<reference evidence="20" key="1">
    <citation type="submission" date="2019-08" db="EMBL/GenBank/DDBJ databases">
        <title>The improved chromosome-level genome for the pearl oyster Pinctada fucata martensii using PacBio sequencing and Hi-C.</title>
        <authorList>
            <person name="Zheng Z."/>
        </authorList>
    </citation>
    <scope>NUCLEOTIDE SEQUENCE</scope>
    <source>
        <strain evidence="20">ZZ-2019</strain>
        <tissue evidence="20">Adductor muscle</tissue>
    </source>
</reference>
<evidence type="ECO:0000256" key="5">
    <source>
        <dbReference type="ARBA" id="ARBA00022501"/>
    </source>
</evidence>
<keyword evidence="14" id="KW-0413">Isomerase</keyword>
<evidence type="ECO:0000256" key="6">
    <source>
        <dbReference type="ARBA" id="ARBA00022516"/>
    </source>
</evidence>
<dbReference type="GO" id="GO:0050220">
    <property type="term" value="F:prostaglandin-E synthase activity"/>
    <property type="evidence" value="ECO:0007669"/>
    <property type="project" value="UniProtKB-EC"/>
</dbReference>
<dbReference type="InterPro" id="IPR034335">
    <property type="entry name" value="PGES2_C"/>
</dbReference>
<dbReference type="GO" id="GO:0005739">
    <property type="term" value="C:mitochondrion"/>
    <property type="evidence" value="ECO:0007669"/>
    <property type="project" value="TreeGrafter"/>
</dbReference>
<gene>
    <name evidence="20" type="ORF">FSP39_003980</name>
</gene>
<dbReference type="Pfam" id="PF00043">
    <property type="entry name" value="GST_C"/>
    <property type="match status" value="1"/>
</dbReference>
<dbReference type="PROSITE" id="PS00195">
    <property type="entry name" value="GLUTAREDOXIN_1"/>
    <property type="match status" value="1"/>
</dbReference>
<evidence type="ECO:0000256" key="9">
    <source>
        <dbReference type="ARBA" id="ARBA00022832"/>
    </source>
</evidence>
<proteinExistence type="inferred from homology"/>
<dbReference type="EC" id="5.3.99.3" evidence="3"/>
<keyword evidence="7" id="KW-0643">Prostaglandin biosynthesis</keyword>
<keyword evidence="21" id="KW-1185">Reference proteome</keyword>
<keyword evidence="10" id="KW-1133">Transmembrane helix</keyword>
<dbReference type="InterPro" id="IPR040079">
    <property type="entry name" value="Glutathione_S-Trfase"/>
</dbReference>
<keyword evidence="5" id="KW-0644">Prostaglandin metabolism</keyword>
<comment type="similarity">
    <text evidence="2">Belongs to the GST superfamily.</text>
</comment>
<comment type="catalytic activity">
    <reaction evidence="15">
        <text>prostaglandin H2 = (12S)-hydroxy-(5Z,8E,10E)-heptadecatrienoate + malonaldehyde</text>
        <dbReference type="Rhea" id="RHEA:48644"/>
        <dbReference type="ChEBI" id="CHEBI:57405"/>
        <dbReference type="ChEBI" id="CHEBI:90694"/>
        <dbReference type="ChEBI" id="CHEBI:566274"/>
    </reaction>
    <physiologicalReaction direction="left-to-right" evidence="15">
        <dbReference type="Rhea" id="RHEA:48645"/>
    </physiologicalReaction>
</comment>
<evidence type="ECO:0000313" key="21">
    <source>
        <dbReference type="Proteomes" id="UP001186944"/>
    </source>
</evidence>
<dbReference type="CDD" id="cd03197">
    <property type="entry name" value="GST_C_mPGES2"/>
    <property type="match status" value="1"/>
</dbReference>
<dbReference type="InterPro" id="IPR036249">
    <property type="entry name" value="Thioredoxin-like_sf"/>
</dbReference>
<dbReference type="InterPro" id="IPR034334">
    <property type="entry name" value="PGES2"/>
</dbReference>
<dbReference type="Proteomes" id="UP001186944">
    <property type="component" value="Unassembled WGS sequence"/>
</dbReference>
<feature type="non-terminal residue" evidence="20">
    <location>
        <position position="1"/>
    </location>
</feature>
<evidence type="ECO:0000256" key="16">
    <source>
        <dbReference type="ARBA" id="ARBA00023931"/>
    </source>
</evidence>
<dbReference type="EMBL" id="VSWD01000011">
    <property type="protein sequence ID" value="KAK3087279.1"/>
    <property type="molecule type" value="Genomic_DNA"/>
</dbReference>
<keyword evidence="6" id="KW-0444">Lipid biosynthesis</keyword>
<evidence type="ECO:0000256" key="18">
    <source>
        <dbReference type="ARBA" id="ARBA00037847"/>
    </source>
</evidence>
<organism evidence="20 21">
    <name type="scientific">Pinctada imbricata</name>
    <name type="common">Atlantic pearl-oyster</name>
    <name type="synonym">Pinctada martensii</name>
    <dbReference type="NCBI Taxonomy" id="66713"/>
    <lineage>
        <taxon>Eukaryota</taxon>
        <taxon>Metazoa</taxon>
        <taxon>Spiralia</taxon>
        <taxon>Lophotrochozoa</taxon>
        <taxon>Mollusca</taxon>
        <taxon>Bivalvia</taxon>
        <taxon>Autobranchia</taxon>
        <taxon>Pteriomorphia</taxon>
        <taxon>Pterioida</taxon>
        <taxon>Pterioidea</taxon>
        <taxon>Pteriidae</taxon>
        <taxon>Pinctada</taxon>
    </lineage>
</organism>
<keyword evidence="11" id="KW-0443">Lipid metabolism</keyword>
<evidence type="ECO:0000256" key="13">
    <source>
        <dbReference type="ARBA" id="ARBA00023160"/>
    </source>
</evidence>